<reference evidence="1 2" key="1">
    <citation type="journal article" date="2023" name="Plants (Basel)">
        <title>Bridging the Gap: Combining Genomics and Transcriptomics Approaches to Understand Stylosanthes scabra, an Orphan Legume from the Brazilian Caatinga.</title>
        <authorList>
            <person name="Ferreira-Neto J.R.C."/>
            <person name="da Silva M.D."/>
            <person name="Binneck E."/>
            <person name="de Melo N.F."/>
            <person name="da Silva R.H."/>
            <person name="de Melo A.L.T.M."/>
            <person name="Pandolfi V."/>
            <person name="Bustamante F.O."/>
            <person name="Brasileiro-Vidal A.C."/>
            <person name="Benko-Iseppon A.M."/>
        </authorList>
    </citation>
    <scope>NUCLEOTIDE SEQUENCE [LARGE SCALE GENOMIC DNA]</scope>
    <source>
        <tissue evidence="1">Leaves</tissue>
    </source>
</reference>
<evidence type="ECO:0000313" key="1">
    <source>
        <dbReference type="EMBL" id="MED6121488.1"/>
    </source>
</evidence>
<sequence length="202" mass="21942">MKVGLIAQPPFSTNFLNLFSQTPIAEKSVIAAPFPFRTVVDGSLDGGRHRIWPLRCSSVKKPHLSVVRAGSPSPPSLRLRLAVSSPFNYRGRLLRDHRPSSTELLLSSSRVSTATFSKTPLPSTPNQVSDPERNTLQLGELWMLLGSILMSTCDENALEDSLCKRVMVTRGDTITKSLDPVAAALSRDALAKKGVNCACCQP</sequence>
<keyword evidence="2" id="KW-1185">Reference proteome</keyword>
<dbReference type="Proteomes" id="UP001341840">
    <property type="component" value="Unassembled WGS sequence"/>
</dbReference>
<comment type="caution">
    <text evidence="1">The sequence shown here is derived from an EMBL/GenBank/DDBJ whole genome shotgun (WGS) entry which is preliminary data.</text>
</comment>
<accession>A0ABU6RC17</accession>
<gene>
    <name evidence="1" type="ORF">PIB30_030675</name>
</gene>
<proteinExistence type="predicted"/>
<evidence type="ECO:0000313" key="2">
    <source>
        <dbReference type="Proteomes" id="UP001341840"/>
    </source>
</evidence>
<name>A0ABU6RC17_9FABA</name>
<protein>
    <submittedName>
        <fullName evidence="1">Uncharacterized protein</fullName>
    </submittedName>
</protein>
<dbReference type="Gene3D" id="1.20.120.720">
    <property type="entry name" value="Myosin VI head, motor domain, U50 subdomain"/>
    <property type="match status" value="1"/>
</dbReference>
<dbReference type="EMBL" id="JASCZI010030337">
    <property type="protein sequence ID" value="MED6121488.1"/>
    <property type="molecule type" value="Genomic_DNA"/>
</dbReference>
<organism evidence="1 2">
    <name type="scientific">Stylosanthes scabra</name>
    <dbReference type="NCBI Taxonomy" id="79078"/>
    <lineage>
        <taxon>Eukaryota</taxon>
        <taxon>Viridiplantae</taxon>
        <taxon>Streptophyta</taxon>
        <taxon>Embryophyta</taxon>
        <taxon>Tracheophyta</taxon>
        <taxon>Spermatophyta</taxon>
        <taxon>Magnoliopsida</taxon>
        <taxon>eudicotyledons</taxon>
        <taxon>Gunneridae</taxon>
        <taxon>Pentapetalae</taxon>
        <taxon>rosids</taxon>
        <taxon>fabids</taxon>
        <taxon>Fabales</taxon>
        <taxon>Fabaceae</taxon>
        <taxon>Papilionoideae</taxon>
        <taxon>50 kb inversion clade</taxon>
        <taxon>dalbergioids sensu lato</taxon>
        <taxon>Dalbergieae</taxon>
        <taxon>Pterocarpus clade</taxon>
        <taxon>Stylosanthes</taxon>
    </lineage>
</organism>